<dbReference type="Proteomes" id="UP000717585">
    <property type="component" value="Unassembled WGS sequence"/>
</dbReference>
<reference evidence="1" key="1">
    <citation type="submission" date="2021-05" db="EMBL/GenBank/DDBJ databases">
        <title>A free-living protist that lacks canonical eukaryotic 1 DNA replication and segregation systems.</title>
        <authorList>
            <person name="Salas-Leiva D.E."/>
            <person name="Tromer E.C."/>
            <person name="Curtis B.A."/>
            <person name="Jerlstrom-Hultqvist J."/>
            <person name="Kolisko M."/>
            <person name="Yi Z."/>
            <person name="Salas-Leiva J.S."/>
            <person name="Gallot-Lavallee L."/>
            <person name="Kops G.J.P.L."/>
            <person name="Archibald J.M."/>
            <person name="Simpson A.G.B."/>
            <person name="Roger A.J."/>
        </authorList>
    </citation>
    <scope>NUCLEOTIDE SEQUENCE</scope>
    <source>
        <strain evidence="1">BICM</strain>
    </source>
</reference>
<sequence>MMDEDGTANAALIAAYRLSVGSTSGIPGDIPSLIACAFREHVGEEIPRTATNLTLFRRIFGNKTMKPGNTSANQPESLLATLSKLPPLQPSAQALLDRACSILTSGPPMSMNAELADGEELPAALHTLNQGAVWACLVGGGANPDLEDRVLKNAREEEPDWNEMQNKIRKALTPEAKCLWFLCRKFFFTWNVADKDGESYQLTLYDRCYHHRMYMGRLFMLDTYYHSTLSRARMPRALEVYISKFTHIARTPKGLWGWGASTYSQLGFVSSGFVDPTRLTFSACPKVAELEASLPPWEKHRMVTGLSLLHDRAFILTTAAAVVPEVARVYLSEISKTDTASTPSPRPQALSQITSCTRGQQSFSSWAIGNLLPAIMVTVSWGSGTRIQ</sequence>
<dbReference type="AlphaFoldDB" id="A0A8J6BBW0"/>
<protein>
    <submittedName>
        <fullName evidence="1">Uncharacterized protein</fullName>
    </submittedName>
</protein>
<comment type="caution">
    <text evidence="1">The sequence shown here is derived from an EMBL/GenBank/DDBJ whole genome shotgun (WGS) entry which is preliminary data.</text>
</comment>
<accession>A0A8J6BBW0</accession>
<organism evidence="1 2">
    <name type="scientific">Carpediemonas membranifera</name>
    <dbReference type="NCBI Taxonomy" id="201153"/>
    <lineage>
        <taxon>Eukaryota</taxon>
        <taxon>Metamonada</taxon>
        <taxon>Carpediemonas-like organisms</taxon>
        <taxon>Carpediemonas</taxon>
    </lineage>
</organism>
<dbReference type="EMBL" id="JAHDYR010000016">
    <property type="protein sequence ID" value="KAG9394152.1"/>
    <property type="molecule type" value="Genomic_DNA"/>
</dbReference>
<keyword evidence="2" id="KW-1185">Reference proteome</keyword>
<name>A0A8J6BBW0_9EUKA</name>
<gene>
    <name evidence="1" type="ORF">J8273_4254</name>
</gene>
<dbReference type="OrthoDB" id="8068875at2759"/>
<evidence type="ECO:0000313" key="2">
    <source>
        <dbReference type="Proteomes" id="UP000717585"/>
    </source>
</evidence>
<proteinExistence type="predicted"/>
<evidence type="ECO:0000313" key="1">
    <source>
        <dbReference type="EMBL" id="KAG9394152.1"/>
    </source>
</evidence>